<dbReference type="GO" id="GO:0000908">
    <property type="term" value="F:taurine dioxygenase activity"/>
    <property type="evidence" value="ECO:0007669"/>
    <property type="project" value="UniProtKB-EC"/>
</dbReference>
<keyword evidence="2" id="KW-0479">Metal-binding</keyword>
<reference evidence="7" key="1">
    <citation type="submission" date="2015-10" db="EMBL/GenBank/DDBJ databases">
        <authorList>
            <person name="Gilbert D.G."/>
        </authorList>
    </citation>
    <scope>NUCLEOTIDE SEQUENCE</scope>
</reference>
<dbReference type="PANTHER" id="PTHR30468:SF1">
    <property type="entry name" value="ALPHA-KETOGLUTARATE-DEPENDENT SULFONATE DIOXYGENASE"/>
    <property type="match status" value="1"/>
</dbReference>
<dbReference type="GO" id="GO:0006790">
    <property type="term" value="P:sulfur compound metabolic process"/>
    <property type="evidence" value="ECO:0007669"/>
    <property type="project" value="TreeGrafter"/>
</dbReference>
<keyword evidence="3 7" id="KW-0223">Dioxygenase</keyword>
<dbReference type="InterPro" id="IPR003819">
    <property type="entry name" value="TauD/TfdA-like"/>
</dbReference>
<dbReference type="GO" id="GO:0005737">
    <property type="term" value="C:cytoplasm"/>
    <property type="evidence" value="ECO:0007669"/>
    <property type="project" value="TreeGrafter"/>
</dbReference>
<dbReference type="GO" id="GO:0046872">
    <property type="term" value="F:metal ion binding"/>
    <property type="evidence" value="ECO:0007669"/>
    <property type="project" value="UniProtKB-KW"/>
</dbReference>
<dbReference type="EMBL" id="CZRL01000120">
    <property type="protein sequence ID" value="CUS55123.1"/>
    <property type="molecule type" value="Genomic_DNA"/>
</dbReference>
<accession>A0A160TW00</accession>
<evidence type="ECO:0000256" key="1">
    <source>
        <dbReference type="ARBA" id="ARBA00005896"/>
    </source>
</evidence>
<dbReference type="AlphaFoldDB" id="A0A160TW00"/>
<proteinExistence type="inferred from homology"/>
<keyword evidence="5" id="KW-0408">Iron</keyword>
<feature type="domain" description="TauD/TfdA-like" evidence="6">
    <location>
        <begin position="8"/>
        <end position="266"/>
    </location>
</feature>
<organism evidence="7">
    <name type="scientific">hydrothermal vent metagenome</name>
    <dbReference type="NCBI Taxonomy" id="652676"/>
    <lineage>
        <taxon>unclassified sequences</taxon>
        <taxon>metagenomes</taxon>
        <taxon>ecological metagenomes</taxon>
    </lineage>
</organism>
<dbReference type="SUPFAM" id="SSF51197">
    <property type="entry name" value="Clavaminate synthase-like"/>
    <property type="match status" value="1"/>
</dbReference>
<dbReference type="Pfam" id="PF02668">
    <property type="entry name" value="TauD"/>
    <property type="match status" value="1"/>
</dbReference>
<gene>
    <name evidence="7" type="ORF">MGWOODY_XGa2191</name>
</gene>
<dbReference type="EC" id="1.14.11.17" evidence="7"/>
<keyword evidence="4 7" id="KW-0560">Oxidoreductase</keyword>
<dbReference type="InterPro" id="IPR051323">
    <property type="entry name" value="AtsK-like"/>
</dbReference>
<evidence type="ECO:0000256" key="2">
    <source>
        <dbReference type="ARBA" id="ARBA00022723"/>
    </source>
</evidence>
<protein>
    <submittedName>
        <fullName evidence="7">Alpha-ketoglutarate-dependent taurine dioxygenase</fullName>
        <ecNumber evidence="7">1.14.11.17</ecNumber>
    </submittedName>
</protein>
<evidence type="ECO:0000256" key="4">
    <source>
        <dbReference type="ARBA" id="ARBA00023002"/>
    </source>
</evidence>
<evidence type="ECO:0000256" key="5">
    <source>
        <dbReference type="ARBA" id="ARBA00023004"/>
    </source>
</evidence>
<name>A0A160TW00_9ZZZZ</name>
<dbReference type="PANTHER" id="PTHR30468">
    <property type="entry name" value="ALPHA-KETOGLUTARATE-DEPENDENT SULFONATE DIOXYGENASE"/>
    <property type="match status" value="1"/>
</dbReference>
<evidence type="ECO:0000313" key="7">
    <source>
        <dbReference type="EMBL" id="CUS55123.1"/>
    </source>
</evidence>
<dbReference type="Gene3D" id="3.60.130.10">
    <property type="entry name" value="Clavaminate synthase-like"/>
    <property type="match status" value="1"/>
</dbReference>
<evidence type="ECO:0000259" key="6">
    <source>
        <dbReference type="Pfam" id="PF02668"/>
    </source>
</evidence>
<comment type="similarity">
    <text evidence="1">Belongs to the TfdA dioxygenase family.</text>
</comment>
<evidence type="ECO:0000256" key="3">
    <source>
        <dbReference type="ARBA" id="ARBA00022964"/>
    </source>
</evidence>
<sequence length="287" mass="32248">MLSTELDINPLTPFIGAQINGVDLRCSDQVLIGQIQNVLQQYSVVFFRDQPALSPAEHSALANAFGPIHVHPAAPRGSDFPGVLKIEARRDTKVAAGNRWHSDVSCEPEPPYVSILQLHEIPPVGGDTLFASMYAAYEALSPRMKQMLDGMTARHSGEWSYRHLFKYQPHESADGYPEAVHPVVIRPSGSDRPALYVNREFTVGLEDLPQAEGQALLEFLFAHAERADFQCRFRWSSDAIAIWDNRSTQHFAMWDYWPHSRKGRRVSVRGSRPQMWHLDEASSASSV</sequence>
<dbReference type="InterPro" id="IPR042098">
    <property type="entry name" value="TauD-like_sf"/>
</dbReference>